<proteinExistence type="predicted"/>
<protein>
    <recommendedName>
        <fullName evidence="3">Replication-relaxation</fullName>
    </recommendedName>
</protein>
<gene>
    <name evidence="1" type="ORF">GCM10009839_63500</name>
</gene>
<dbReference type="EMBL" id="BAAAQN010000046">
    <property type="protein sequence ID" value="GAA2049017.1"/>
    <property type="molecule type" value="Genomic_DNA"/>
</dbReference>
<evidence type="ECO:0000313" key="1">
    <source>
        <dbReference type="EMBL" id="GAA2049017.1"/>
    </source>
</evidence>
<organism evidence="1 2">
    <name type="scientific">Catenulispora yoronensis</name>
    <dbReference type="NCBI Taxonomy" id="450799"/>
    <lineage>
        <taxon>Bacteria</taxon>
        <taxon>Bacillati</taxon>
        <taxon>Actinomycetota</taxon>
        <taxon>Actinomycetes</taxon>
        <taxon>Catenulisporales</taxon>
        <taxon>Catenulisporaceae</taxon>
        <taxon>Catenulispora</taxon>
    </lineage>
</organism>
<reference evidence="2" key="1">
    <citation type="journal article" date="2019" name="Int. J. Syst. Evol. Microbiol.">
        <title>The Global Catalogue of Microorganisms (GCM) 10K type strain sequencing project: providing services to taxonomists for standard genome sequencing and annotation.</title>
        <authorList>
            <consortium name="The Broad Institute Genomics Platform"/>
            <consortium name="The Broad Institute Genome Sequencing Center for Infectious Disease"/>
            <person name="Wu L."/>
            <person name="Ma J."/>
        </authorList>
    </citation>
    <scope>NUCLEOTIDE SEQUENCE [LARGE SCALE GENOMIC DNA]</scope>
    <source>
        <strain evidence="2">JCM 16014</strain>
    </source>
</reference>
<dbReference type="RefSeq" id="WP_344669368.1">
    <property type="nucleotide sequence ID" value="NZ_BAAAQN010000046.1"/>
</dbReference>
<comment type="caution">
    <text evidence="1">The sequence shown here is derived from an EMBL/GenBank/DDBJ whole genome shotgun (WGS) entry which is preliminary data.</text>
</comment>
<sequence>MELSHRDLDVLKLTYSFTQLASTHLAELLFADVSRTVTNKVLGRLTRDSYLYRVGRRTAGESGGNSPYVYKLGRLGRTLLGVEGRQSTAVNDHALMIADTYLELRRAEKTGVLTVRKWEVERSLPPIRADLLAAVDYPAQRRSSSYFLEIDLGTEAPIRLREKVAGYWRVYHRSEEDFFPFVVFVVKREARKREIERIIRALPEEQREMVRVFLLGELIPQLMQL</sequence>
<dbReference type="Pfam" id="PF13814">
    <property type="entry name" value="Replic_Relax"/>
    <property type="match status" value="1"/>
</dbReference>
<evidence type="ECO:0008006" key="3">
    <source>
        <dbReference type="Google" id="ProtNLM"/>
    </source>
</evidence>
<dbReference type="InterPro" id="IPR025855">
    <property type="entry name" value="Replic_Relax"/>
</dbReference>
<accession>A0ABP5GMW0</accession>
<name>A0ABP5GMW0_9ACTN</name>
<evidence type="ECO:0000313" key="2">
    <source>
        <dbReference type="Proteomes" id="UP001500751"/>
    </source>
</evidence>
<keyword evidence="2" id="KW-1185">Reference proteome</keyword>
<dbReference type="Proteomes" id="UP001500751">
    <property type="component" value="Unassembled WGS sequence"/>
</dbReference>